<evidence type="ECO:0000313" key="1">
    <source>
        <dbReference type="EMBL" id="VWX32703.1"/>
    </source>
</evidence>
<organism evidence="1 2">
    <name type="scientific">Exiguobacterium oxidotolerans</name>
    <dbReference type="NCBI Taxonomy" id="223958"/>
    <lineage>
        <taxon>Bacteria</taxon>
        <taxon>Bacillati</taxon>
        <taxon>Bacillota</taxon>
        <taxon>Bacilli</taxon>
        <taxon>Bacillales</taxon>
        <taxon>Bacillales Family XII. Incertae Sedis</taxon>
        <taxon>Exiguobacterium</taxon>
    </lineage>
</organism>
<reference evidence="1 2" key="1">
    <citation type="submission" date="2019-10" db="EMBL/GenBank/DDBJ databases">
        <authorList>
            <person name="Karimi E."/>
        </authorList>
    </citation>
    <scope>NUCLEOTIDE SEQUENCE [LARGE SCALE GENOMIC DNA]</scope>
    <source>
        <strain evidence="1">Exiguobacterium sp. 9Y</strain>
    </source>
</reference>
<keyword evidence="2" id="KW-1185">Reference proteome</keyword>
<sequence>MYMYKPAAELLFHESVSLFERVGEEFVLFREQGGFTKCDADLKIVWETACAYVPFAWYLEPNGSRAFIVFEETIVFGLLDLKNGQITYMNRPDIWADAWFSNLYEWSGNQLFLYAAETDIVRFDLMTEAGTFSDYDEAPLLGRIVERGYNEQLTFERFIAPATIISYDPDQTRYVIWDAVKHEEQVIPFSDYEEYSLVDSQKQLFSVTDATRFYLYENKQLKFKFEGCQSSVLLKSLLLDEQARRLAIVSTSPNFGNTWVQIFHKT</sequence>
<evidence type="ECO:0008006" key="3">
    <source>
        <dbReference type="Google" id="ProtNLM"/>
    </source>
</evidence>
<dbReference type="RefSeq" id="WP_159172316.1">
    <property type="nucleotide sequence ID" value="NZ_LR732308.1"/>
</dbReference>
<evidence type="ECO:0000313" key="2">
    <source>
        <dbReference type="Proteomes" id="UP000439752"/>
    </source>
</evidence>
<protein>
    <recommendedName>
        <fullName evidence="3">DUF4905 domain-containing protein</fullName>
    </recommendedName>
</protein>
<accession>A0A653I212</accession>
<dbReference type="EMBL" id="CABWKQ010000001">
    <property type="protein sequence ID" value="VWX32703.1"/>
    <property type="molecule type" value="Genomic_DNA"/>
</dbReference>
<gene>
    <name evidence="1" type="ORF">EXIGUO9Y_10015</name>
</gene>
<proteinExistence type="predicted"/>
<dbReference type="Proteomes" id="UP000439752">
    <property type="component" value="Unassembled WGS sequence"/>
</dbReference>
<name>A0A653I212_9BACL</name>
<dbReference type="AlphaFoldDB" id="A0A653I212"/>